<evidence type="ECO:0000256" key="1">
    <source>
        <dbReference type="ARBA" id="ARBA00004127"/>
    </source>
</evidence>
<keyword evidence="7" id="KW-1185">Reference proteome</keyword>
<name>A0A2I8VQZ0_9EURY</name>
<evidence type="ECO:0008006" key="8">
    <source>
        <dbReference type="Google" id="ProtNLM"/>
    </source>
</evidence>
<organism evidence="6 7">
    <name type="scientific">Salinigranum rubrum</name>
    <dbReference type="NCBI Taxonomy" id="755307"/>
    <lineage>
        <taxon>Archaea</taxon>
        <taxon>Methanobacteriati</taxon>
        <taxon>Methanobacteriota</taxon>
        <taxon>Stenosarchaea group</taxon>
        <taxon>Halobacteria</taxon>
        <taxon>Halobacteriales</taxon>
        <taxon>Haloferacaceae</taxon>
        <taxon>Salinigranum</taxon>
    </lineage>
</organism>
<keyword evidence="3 5" id="KW-1133">Transmembrane helix</keyword>
<feature type="transmembrane region" description="Helical" evidence="5">
    <location>
        <begin position="76"/>
        <end position="96"/>
    </location>
</feature>
<comment type="subcellular location">
    <subcellularLocation>
        <location evidence="1">Endomembrane system</location>
        <topology evidence="1">Multi-pass membrane protein</topology>
    </subcellularLocation>
</comment>
<feature type="transmembrane region" description="Helical" evidence="5">
    <location>
        <begin position="45"/>
        <end position="64"/>
    </location>
</feature>
<accession>A0A2I8VQZ0</accession>
<sequence length="195" mass="22021">MSSCADRALLATVIADVSLIVGYIVSALRPDYRVWPIGEHSWRWWFNWSALSVVFAGFPVLATLDRDPFVFDSLRSKLAGGVIATLGMGFALSALFELGWMESSGREGELRTDGIYEYTRNPQSVGFIPFVVGTILATNSWKLAIHGILTIVIYVLFPYAEEPWLRDQYGETYVEYCEQTPRFFSLESLKDLLRS</sequence>
<reference evidence="6 7" key="1">
    <citation type="submission" date="2018-01" db="EMBL/GenBank/DDBJ databases">
        <title>Complete genome sequence of Salinigranum rubrum GX10T, an extremely halophilic archaeon isolated from a marine solar saltern.</title>
        <authorList>
            <person name="Han S."/>
        </authorList>
    </citation>
    <scope>NUCLEOTIDE SEQUENCE [LARGE SCALE GENOMIC DNA]</scope>
    <source>
        <strain evidence="6 7">GX10</strain>
        <plasmid evidence="7">Plasmid unnamed2</plasmid>
    </source>
</reference>
<dbReference type="EMBL" id="CP026311">
    <property type="protein sequence ID" value="AUV84337.1"/>
    <property type="molecule type" value="Genomic_DNA"/>
</dbReference>
<evidence type="ECO:0000256" key="5">
    <source>
        <dbReference type="SAM" id="Phobius"/>
    </source>
</evidence>
<dbReference type="Proteomes" id="UP000236584">
    <property type="component" value="Plasmid unnamed2"/>
</dbReference>
<feature type="transmembrane region" description="Helical" evidence="5">
    <location>
        <begin position="143"/>
        <end position="160"/>
    </location>
</feature>
<keyword evidence="6" id="KW-0614">Plasmid</keyword>
<dbReference type="Pfam" id="PF04191">
    <property type="entry name" value="PEMT"/>
    <property type="match status" value="1"/>
</dbReference>
<dbReference type="AlphaFoldDB" id="A0A2I8VQZ0"/>
<keyword evidence="2 5" id="KW-0812">Transmembrane</keyword>
<proteinExistence type="predicted"/>
<dbReference type="Gene3D" id="1.20.120.1630">
    <property type="match status" value="1"/>
</dbReference>
<feature type="transmembrane region" description="Helical" evidence="5">
    <location>
        <begin position="7"/>
        <end position="25"/>
    </location>
</feature>
<evidence type="ECO:0000313" key="7">
    <source>
        <dbReference type="Proteomes" id="UP000236584"/>
    </source>
</evidence>
<evidence type="ECO:0000313" key="6">
    <source>
        <dbReference type="EMBL" id="AUV84337.1"/>
    </source>
</evidence>
<evidence type="ECO:0000256" key="3">
    <source>
        <dbReference type="ARBA" id="ARBA00022989"/>
    </source>
</evidence>
<dbReference type="KEGG" id="srub:C2R22_22570"/>
<dbReference type="GeneID" id="35594940"/>
<gene>
    <name evidence="6" type="ORF">C2R22_22570</name>
</gene>
<evidence type="ECO:0000256" key="4">
    <source>
        <dbReference type="ARBA" id="ARBA00023136"/>
    </source>
</evidence>
<dbReference type="RefSeq" id="WP_103428024.1">
    <property type="nucleotide sequence ID" value="NZ_CP026311.1"/>
</dbReference>
<keyword evidence="4 5" id="KW-0472">Membrane</keyword>
<dbReference type="OrthoDB" id="148346at2157"/>
<protein>
    <recommendedName>
        <fullName evidence="8">Isoprenylcysteine carboxylmethyltransferase family protein</fullName>
    </recommendedName>
</protein>
<dbReference type="GO" id="GO:0012505">
    <property type="term" value="C:endomembrane system"/>
    <property type="evidence" value="ECO:0007669"/>
    <property type="project" value="UniProtKB-SubCell"/>
</dbReference>
<geneLocation type="plasmid" evidence="6">
    <name>unnamed2</name>
</geneLocation>
<evidence type="ECO:0000256" key="2">
    <source>
        <dbReference type="ARBA" id="ARBA00022692"/>
    </source>
</evidence>
<dbReference type="InterPro" id="IPR007318">
    <property type="entry name" value="Phopholipid_MeTrfase"/>
</dbReference>